<name>A0A834KST0_VESVU</name>
<keyword evidence="2" id="KW-1185">Reference proteome</keyword>
<proteinExistence type="predicted"/>
<dbReference type="Proteomes" id="UP000614350">
    <property type="component" value="Unassembled WGS sequence"/>
</dbReference>
<gene>
    <name evidence="1" type="ORF">HZH66_001282</name>
</gene>
<accession>A0A834KST0</accession>
<dbReference type="EMBL" id="JACSEA010000001">
    <property type="protein sequence ID" value="KAF7412386.1"/>
    <property type="molecule type" value="Genomic_DNA"/>
</dbReference>
<evidence type="ECO:0000313" key="1">
    <source>
        <dbReference type="EMBL" id="KAF7412386.1"/>
    </source>
</evidence>
<dbReference type="AlphaFoldDB" id="A0A834KST0"/>
<protein>
    <submittedName>
        <fullName evidence="1">Uncharacterized protein</fullName>
    </submittedName>
</protein>
<reference evidence="1" key="1">
    <citation type="journal article" date="2020" name="G3 (Bethesda)">
        <title>High-Quality Assemblies for Three Invasive Social Wasps from the &lt;i&gt;Vespula&lt;/i&gt; Genus.</title>
        <authorList>
            <person name="Harrop T.W.R."/>
            <person name="Guhlin J."/>
            <person name="McLaughlin G.M."/>
            <person name="Permina E."/>
            <person name="Stockwell P."/>
            <person name="Gilligan J."/>
            <person name="Le Lec M.F."/>
            <person name="Gruber M.A.M."/>
            <person name="Quinn O."/>
            <person name="Lovegrove M."/>
            <person name="Duncan E.J."/>
            <person name="Remnant E.J."/>
            <person name="Van Eeckhoven J."/>
            <person name="Graham B."/>
            <person name="Knapp R.A."/>
            <person name="Langford K.W."/>
            <person name="Kronenberg Z."/>
            <person name="Press M.O."/>
            <person name="Eacker S.M."/>
            <person name="Wilson-Rankin E.E."/>
            <person name="Purcell J."/>
            <person name="Lester P.J."/>
            <person name="Dearden P.K."/>
        </authorList>
    </citation>
    <scope>NUCLEOTIDE SEQUENCE</scope>
    <source>
        <strain evidence="1">Marl-1</strain>
    </source>
</reference>
<comment type="caution">
    <text evidence="1">The sequence shown here is derived from an EMBL/GenBank/DDBJ whole genome shotgun (WGS) entry which is preliminary data.</text>
</comment>
<sequence>MKSSRKGMKLNDAQYFKNPLPHTREKMTMMFLLQRISNLETKYPHDSEDFSINFDAKTKNHGKKINLTEKSTEMAFVNHDDGCSYMSNEELSKGFFREVFVGTNGDLLRGSSKSIIGKIEQSDMVVADNIKNEKEEESMENDGVRQEKMNDRRIHCENKRHWSRWRNSWITQLILHLFYQIMGKSKKKYAIEEEEKSDAPKSLSYLVYRKEENPIVDQKSREEIVSTFVRQIQRTRDKNLRVMLLQRELETRLPAENTFSSKVYDELDSPRLSSPLC</sequence>
<organism evidence="1 2">
    <name type="scientific">Vespula vulgaris</name>
    <name type="common">Yellow jacket</name>
    <name type="synonym">Wasp</name>
    <dbReference type="NCBI Taxonomy" id="7454"/>
    <lineage>
        <taxon>Eukaryota</taxon>
        <taxon>Metazoa</taxon>
        <taxon>Ecdysozoa</taxon>
        <taxon>Arthropoda</taxon>
        <taxon>Hexapoda</taxon>
        <taxon>Insecta</taxon>
        <taxon>Pterygota</taxon>
        <taxon>Neoptera</taxon>
        <taxon>Endopterygota</taxon>
        <taxon>Hymenoptera</taxon>
        <taxon>Apocrita</taxon>
        <taxon>Aculeata</taxon>
        <taxon>Vespoidea</taxon>
        <taxon>Vespidae</taxon>
        <taxon>Vespinae</taxon>
        <taxon>Vespula</taxon>
    </lineage>
</organism>
<evidence type="ECO:0000313" key="2">
    <source>
        <dbReference type="Proteomes" id="UP000614350"/>
    </source>
</evidence>